<keyword evidence="6 8" id="KW-0472">Membrane</keyword>
<dbReference type="InterPro" id="IPR013822">
    <property type="entry name" value="Signal_recog_particl_SRP54_hlx"/>
</dbReference>
<keyword evidence="5 8" id="KW-0342">GTP-binding</keyword>
<protein>
    <recommendedName>
        <fullName evidence="8">Signal recognition particle receptor FtsY</fullName>
        <shortName evidence="8">SRP receptor</shortName>
        <ecNumber evidence="8">3.6.5.4</ecNumber>
    </recommendedName>
</protein>
<keyword evidence="7 8" id="KW-0675">Receptor</keyword>
<evidence type="ECO:0000256" key="8">
    <source>
        <dbReference type="HAMAP-Rule" id="MF_00920"/>
    </source>
</evidence>
<dbReference type="Pfam" id="PF02881">
    <property type="entry name" value="SRP54_N"/>
    <property type="match status" value="1"/>
</dbReference>
<dbReference type="SUPFAM" id="SSF47364">
    <property type="entry name" value="Domain of the SRP/SRP receptor G-proteins"/>
    <property type="match status" value="1"/>
</dbReference>
<feature type="region of interest" description="Disordered" evidence="9">
    <location>
        <begin position="16"/>
        <end position="63"/>
    </location>
</feature>
<dbReference type="GO" id="GO:0005886">
    <property type="term" value="C:plasma membrane"/>
    <property type="evidence" value="ECO:0007669"/>
    <property type="project" value="UniProtKB-SubCell"/>
</dbReference>
<dbReference type="InterPro" id="IPR027417">
    <property type="entry name" value="P-loop_NTPase"/>
</dbReference>
<feature type="binding site" evidence="8">
    <location>
        <begin position="248"/>
        <end position="252"/>
    </location>
    <ligand>
        <name>GTP</name>
        <dbReference type="ChEBI" id="CHEBI:37565"/>
    </ligand>
</feature>
<dbReference type="PROSITE" id="PS00300">
    <property type="entry name" value="SRP54"/>
    <property type="match status" value="1"/>
</dbReference>
<dbReference type="AlphaFoldDB" id="A0A2V2MUL4"/>
<keyword evidence="2 8" id="KW-0963">Cytoplasm</keyword>
<dbReference type="PANTHER" id="PTHR43134:SF1">
    <property type="entry name" value="SIGNAL RECOGNITION PARTICLE RECEPTOR SUBUNIT ALPHA"/>
    <property type="match status" value="1"/>
</dbReference>
<keyword evidence="1 8" id="KW-1003">Cell membrane</keyword>
<dbReference type="GO" id="GO:0003924">
    <property type="term" value="F:GTPase activity"/>
    <property type="evidence" value="ECO:0007669"/>
    <property type="project" value="UniProtKB-UniRule"/>
</dbReference>
<dbReference type="EMBL" id="QGMY01000017">
    <property type="protein sequence ID" value="PWR69990.1"/>
    <property type="molecule type" value="Genomic_DNA"/>
</dbReference>
<dbReference type="GO" id="GO:0006614">
    <property type="term" value="P:SRP-dependent cotranslational protein targeting to membrane"/>
    <property type="evidence" value="ECO:0007669"/>
    <property type="project" value="InterPro"/>
</dbReference>
<dbReference type="InterPro" id="IPR000897">
    <property type="entry name" value="SRP54_GTPase_dom"/>
</dbReference>
<name>A0A2V2MUL4_9EURY</name>
<gene>
    <name evidence="8" type="primary">ftsY</name>
    <name evidence="11" type="ORF">DK846_16300</name>
</gene>
<evidence type="ECO:0000256" key="7">
    <source>
        <dbReference type="ARBA" id="ARBA00023170"/>
    </source>
</evidence>
<organism evidence="11 12">
    <name type="scientific">Methanospirillum lacunae</name>
    <dbReference type="NCBI Taxonomy" id="668570"/>
    <lineage>
        <taxon>Archaea</taxon>
        <taxon>Methanobacteriati</taxon>
        <taxon>Methanobacteriota</taxon>
        <taxon>Stenosarchaea group</taxon>
        <taxon>Methanomicrobia</taxon>
        <taxon>Methanomicrobiales</taxon>
        <taxon>Methanospirillaceae</taxon>
        <taxon>Methanospirillum</taxon>
    </lineage>
</organism>
<comment type="function">
    <text evidence="8">Involved in targeting and insertion of nascent membrane proteins into the cytoplasmic membrane. Acts as a receptor for the complex formed by the signal recognition particle (SRP) and the ribosome-nascent chain (RNC).</text>
</comment>
<evidence type="ECO:0000259" key="10">
    <source>
        <dbReference type="PROSITE" id="PS00300"/>
    </source>
</evidence>
<keyword evidence="3 8" id="KW-0547">Nucleotide-binding</keyword>
<evidence type="ECO:0000256" key="5">
    <source>
        <dbReference type="ARBA" id="ARBA00023134"/>
    </source>
</evidence>
<dbReference type="InterPro" id="IPR036225">
    <property type="entry name" value="SRP/SRP_N"/>
</dbReference>
<evidence type="ECO:0000256" key="3">
    <source>
        <dbReference type="ARBA" id="ARBA00022741"/>
    </source>
</evidence>
<evidence type="ECO:0000256" key="9">
    <source>
        <dbReference type="SAM" id="MobiDB-lite"/>
    </source>
</evidence>
<dbReference type="NCBIfam" id="TIGR00064">
    <property type="entry name" value="ftsY"/>
    <property type="match status" value="1"/>
</dbReference>
<keyword evidence="12" id="KW-1185">Reference proteome</keyword>
<proteinExistence type="inferred from homology"/>
<dbReference type="OrthoDB" id="372188at2157"/>
<feature type="binding site" evidence="8">
    <location>
        <begin position="306"/>
        <end position="309"/>
    </location>
    <ligand>
        <name>GTP</name>
        <dbReference type="ChEBI" id="CHEBI:37565"/>
    </ligand>
</feature>
<feature type="domain" description="SRP54-type proteins GTP-binding" evidence="10">
    <location>
        <begin position="327"/>
        <end position="340"/>
    </location>
</feature>
<dbReference type="SMART" id="SM00382">
    <property type="entry name" value="AAA"/>
    <property type="match status" value="1"/>
</dbReference>
<accession>A0A2V2MUL4</accession>
<dbReference type="GeneID" id="97547516"/>
<evidence type="ECO:0000256" key="1">
    <source>
        <dbReference type="ARBA" id="ARBA00022475"/>
    </source>
</evidence>
<comment type="subunit">
    <text evidence="8">Part of the signal recognition particle protein translocation system, which is composed of SRP and FtsY.</text>
</comment>
<dbReference type="SMART" id="SM00963">
    <property type="entry name" value="SRP54_N"/>
    <property type="match status" value="1"/>
</dbReference>
<reference evidence="11 12" key="1">
    <citation type="submission" date="2018-05" db="EMBL/GenBank/DDBJ databases">
        <title>Draft genome of Methanospirillum lacunae Ki8-1.</title>
        <authorList>
            <person name="Dueholm M.S."/>
            <person name="Nielsen P.H."/>
            <person name="Bakmann L.F."/>
            <person name="Otzen D.E."/>
        </authorList>
    </citation>
    <scope>NUCLEOTIDE SEQUENCE [LARGE SCALE GENOMIC DNA]</scope>
    <source>
        <strain evidence="11 12">Ki8-1</strain>
    </source>
</reference>
<dbReference type="PANTHER" id="PTHR43134">
    <property type="entry name" value="SIGNAL RECOGNITION PARTICLE RECEPTOR SUBUNIT ALPHA"/>
    <property type="match status" value="1"/>
</dbReference>
<evidence type="ECO:0000313" key="12">
    <source>
        <dbReference type="Proteomes" id="UP000245657"/>
    </source>
</evidence>
<dbReference type="Proteomes" id="UP000245657">
    <property type="component" value="Unassembled WGS sequence"/>
</dbReference>
<evidence type="ECO:0000256" key="4">
    <source>
        <dbReference type="ARBA" id="ARBA00022801"/>
    </source>
</evidence>
<evidence type="ECO:0000256" key="2">
    <source>
        <dbReference type="ARBA" id="ARBA00022490"/>
    </source>
</evidence>
<dbReference type="RefSeq" id="WP_109970054.1">
    <property type="nucleotide sequence ID" value="NZ_CP176093.1"/>
</dbReference>
<dbReference type="Pfam" id="PF00448">
    <property type="entry name" value="SRP54"/>
    <property type="match status" value="1"/>
</dbReference>
<evidence type="ECO:0000256" key="6">
    <source>
        <dbReference type="ARBA" id="ARBA00023136"/>
    </source>
</evidence>
<dbReference type="HAMAP" id="MF_00920">
    <property type="entry name" value="FtsY"/>
    <property type="match status" value="1"/>
</dbReference>
<comment type="subcellular location">
    <subcellularLocation>
        <location evidence="8">Cell membrane</location>
        <topology evidence="8">Peripheral membrane protein</topology>
        <orientation evidence="8">Cytoplasmic side</orientation>
    </subcellularLocation>
    <subcellularLocation>
        <location evidence="8">Cytoplasm</location>
    </subcellularLocation>
</comment>
<dbReference type="GO" id="GO:0005047">
    <property type="term" value="F:signal recognition particle binding"/>
    <property type="evidence" value="ECO:0007669"/>
    <property type="project" value="TreeGrafter"/>
</dbReference>
<dbReference type="Gene3D" id="1.20.120.140">
    <property type="entry name" value="Signal recognition particle SRP54, nucleotide-binding domain"/>
    <property type="match status" value="1"/>
</dbReference>
<dbReference type="Gene3D" id="3.40.50.300">
    <property type="entry name" value="P-loop containing nucleotide triphosphate hydrolases"/>
    <property type="match status" value="1"/>
</dbReference>
<dbReference type="InterPro" id="IPR004390">
    <property type="entry name" value="SR_rcpt_FtsY"/>
</dbReference>
<dbReference type="SMART" id="SM00962">
    <property type="entry name" value="SRP54"/>
    <property type="match status" value="1"/>
</dbReference>
<dbReference type="SUPFAM" id="SSF52540">
    <property type="entry name" value="P-loop containing nucleoside triphosphate hydrolases"/>
    <property type="match status" value="1"/>
</dbReference>
<dbReference type="GO" id="GO:0005525">
    <property type="term" value="F:GTP binding"/>
    <property type="evidence" value="ECO:0007669"/>
    <property type="project" value="UniProtKB-UniRule"/>
</dbReference>
<dbReference type="GO" id="GO:0005737">
    <property type="term" value="C:cytoplasm"/>
    <property type="evidence" value="ECO:0007669"/>
    <property type="project" value="UniProtKB-SubCell"/>
</dbReference>
<comment type="similarity">
    <text evidence="8">Belongs to the GTP-binding SRP family. FtsY subfamily.</text>
</comment>
<comment type="caution">
    <text evidence="11">The sequence shown here is derived from an EMBL/GenBank/DDBJ whole genome shotgun (WGS) entry which is preliminary data.</text>
</comment>
<keyword evidence="4 8" id="KW-0378">Hydrolase</keyword>
<comment type="catalytic activity">
    <reaction evidence="8">
        <text>GTP + H2O = GDP + phosphate + H(+)</text>
        <dbReference type="Rhea" id="RHEA:19669"/>
        <dbReference type="ChEBI" id="CHEBI:15377"/>
        <dbReference type="ChEBI" id="CHEBI:15378"/>
        <dbReference type="ChEBI" id="CHEBI:37565"/>
        <dbReference type="ChEBI" id="CHEBI:43474"/>
        <dbReference type="ChEBI" id="CHEBI:58189"/>
        <dbReference type="EC" id="3.6.5.4"/>
    </reaction>
</comment>
<dbReference type="InterPro" id="IPR042101">
    <property type="entry name" value="SRP54_N_sf"/>
</dbReference>
<evidence type="ECO:0000313" key="11">
    <source>
        <dbReference type="EMBL" id="PWR69990.1"/>
    </source>
</evidence>
<feature type="binding site" evidence="8">
    <location>
        <begin position="166"/>
        <end position="173"/>
    </location>
    <ligand>
        <name>GTP</name>
        <dbReference type="ChEBI" id="CHEBI:37565"/>
    </ligand>
</feature>
<sequence>MFKALKEKLFSVRQRLETTISEQPKEAPDTPSPSLDTHVPSPPSQSPEPAEPEEDSRDKKKPGFAQKVVSLVRDREFIISEKDIEDSLSDLEIGLLESDVAFSATDAILTKVREDLTGSKRKIGTSVDSVITNALSDALLSVLGEGVNILDFIASREKPVKILFTGVNGTGKTTSVAKVANFLTKNGLTVAIGAGDTFRAGAIEQIDVHGERLGIKVIQHQEGSDPSAVLYDTVQYAKAHNIDVVLGDTAGRFHNRVNLMNQLAKIRRVIQPDLIVYVDEAVAGNDAVIRAEEFAKSVGMDAVMLTKVDMDPKGGAAISIAHAVGKPLIFIGVGQGYDDIVPFEPKAIVADLLAGEA</sequence>
<dbReference type="EC" id="3.6.5.4" evidence="8"/>
<dbReference type="InterPro" id="IPR003593">
    <property type="entry name" value="AAA+_ATPase"/>
</dbReference>